<protein>
    <submittedName>
        <fullName evidence="1">Uncharacterized protein</fullName>
    </submittedName>
</protein>
<organism evidence="1">
    <name type="scientific">Arundo donax</name>
    <name type="common">Giant reed</name>
    <name type="synonym">Donax arundinaceus</name>
    <dbReference type="NCBI Taxonomy" id="35708"/>
    <lineage>
        <taxon>Eukaryota</taxon>
        <taxon>Viridiplantae</taxon>
        <taxon>Streptophyta</taxon>
        <taxon>Embryophyta</taxon>
        <taxon>Tracheophyta</taxon>
        <taxon>Spermatophyta</taxon>
        <taxon>Magnoliopsida</taxon>
        <taxon>Liliopsida</taxon>
        <taxon>Poales</taxon>
        <taxon>Poaceae</taxon>
        <taxon>PACMAD clade</taxon>
        <taxon>Arundinoideae</taxon>
        <taxon>Arundineae</taxon>
        <taxon>Arundo</taxon>
    </lineage>
</organism>
<reference evidence="1" key="1">
    <citation type="submission" date="2014-09" db="EMBL/GenBank/DDBJ databases">
        <authorList>
            <person name="Magalhaes I.L.F."/>
            <person name="Oliveira U."/>
            <person name="Santos F.R."/>
            <person name="Vidigal T.H.D.A."/>
            <person name="Brescovit A.D."/>
            <person name="Santos A.J."/>
        </authorList>
    </citation>
    <scope>NUCLEOTIDE SEQUENCE</scope>
    <source>
        <tissue evidence="1">Shoot tissue taken approximately 20 cm above the soil surface</tissue>
    </source>
</reference>
<name>A0A0A9F6P9_ARUDO</name>
<evidence type="ECO:0000313" key="1">
    <source>
        <dbReference type="EMBL" id="JAE06889.1"/>
    </source>
</evidence>
<proteinExistence type="predicted"/>
<dbReference type="AlphaFoldDB" id="A0A0A9F6P9"/>
<accession>A0A0A9F6P9</accession>
<dbReference type="EMBL" id="GBRH01191007">
    <property type="protein sequence ID" value="JAE06889.1"/>
    <property type="molecule type" value="Transcribed_RNA"/>
</dbReference>
<sequence>MTLTGTTSVLVRNHDLVLPIQCNFVCLNMH</sequence>
<reference evidence="1" key="2">
    <citation type="journal article" date="2015" name="Data Brief">
        <title>Shoot transcriptome of the giant reed, Arundo donax.</title>
        <authorList>
            <person name="Barrero R.A."/>
            <person name="Guerrero F.D."/>
            <person name="Moolhuijzen P."/>
            <person name="Goolsby J.A."/>
            <person name="Tidwell J."/>
            <person name="Bellgard S.E."/>
            <person name="Bellgard M.I."/>
        </authorList>
    </citation>
    <scope>NUCLEOTIDE SEQUENCE</scope>
    <source>
        <tissue evidence="1">Shoot tissue taken approximately 20 cm above the soil surface</tissue>
    </source>
</reference>